<accession>A0A401ZBQ7</accession>
<proteinExistence type="inferred from homology"/>
<gene>
    <name evidence="5 8" type="primary">ftsA</name>
    <name evidence="8" type="ORF">KDAU_16340</name>
</gene>
<dbReference type="Gene3D" id="3.30.1490.110">
    <property type="match status" value="1"/>
</dbReference>
<protein>
    <recommendedName>
        <fullName evidence="5 6">Cell division protein FtsA</fullName>
    </recommendedName>
</protein>
<comment type="caution">
    <text evidence="8">The sequence shown here is derived from an EMBL/GenBank/DDBJ whole genome shotgun (WGS) entry which is preliminary data.</text>
</comment>
<evidence type="ECO:0000256" key="1">
    <source>
        <dbReference type="ARBA" id="ARBA00022475"/>
    </source>
</evidence>
<dbReference type="OrthoDB" id="9768127at2"/>
<comment type="subcellular location">
    <subcellularLocation>
        <location evidence="5">Cell membrane</location>
        <topology evidence="5">Peripheral membrane protein</topology>
        <orientation evidence="5">Cytoplasmic side</orientation>
    </subcellularLocation>
    <text evidence="5">Localizes to the Z ring in an FtsZ-dependent manner. Targeted to the membrane through a conserved C-terminal amphipathic helix.</text>
</comment>
<dbReference type="PANTHER" id="PTHR32432">
    <property type="entry name" value="CELL DIVISION PROTEIN FTSA-RELATED"/>
    <property type="match status" value="1"/>
</dbReference>
<evidence type="ECO:0000313" key="9">
    <source>
        <dbReference type="Proteomes" id="UP000287224"/>
    </source>
</evidence>
<dbReference type="GO" id="GO:0009898">
    <property type="term" value="C:cytoplasmic side of plasma membrane"/>
    <property type="evidence" value="ECO:0007669"/>
    <property type="project" value="UniProtKB-UniRule"/>
</dbReference>
<dbReference type="InterPro" id="IPR043129">
    <property type="entry name" value="ATPase_NBD"/>
</dbReference>
<dbReference type="Gene3D" id="3.30.420.40">
    <property type="match status" value="2"/>
</dbReference>
<dbReference type="GO" id="GO:0032153">
    <property type="term" value="C:cell division site"/>
    <property type="evidence" value="ECO:0007669"/>
    <property type="project" value="UniProtKB-UniRule"/>
</dbReference>
<dbReference type="InterPro" id="IPR020823">
    <property type="entry name" value="Cell_div_FtsA"/>
</dbReference>
<dbReference type="Proteomes" id="UP000287224">
    <property type="component" value="Unassembled WGS sequence"/>
</dbReference>
<evidence type="ECO:0000259" key="7">
    <source>
        <dbReference type="SMART" id="SM00842"/>
    </source>
</evidence>
<keyword evidence="3 5" id="KW-0472">Membrane</keyword>
<evidence type="ECO:0000256" key="5">
    <source>
        <dbReference type="HAMAP-Rule" id="MF_02033"/>
    </source>
</evidence>
<dbReference type="PIRSF" id="PIRSF003101">
    <property type="entry name" value="FtsA"/>
    <property type="match status" value="1"/>
</dbReference>
<reference evidence="9" key="1">
    <citation type="submission" date="2018-12" db="EMBL/GenBank/DDBJ databases">
        <title>Tengunoibacter tsumagoiensis gen. nov., sp. nov., Dictyobacter kobayashii sp. nov., D. alpinus sp. nov., and D. joshuensis sp. nov. and description of Dictyobacteraceae fam. nov. within the order Ktedonobacterales isolated from Tengu-no-mugimeshi.</title>
        <authorList>
            <person name="Wang C.M."/>
            <person name="Zheng Y."/>
            <person name="Sakai Y."/>
            <person name="Toyoda A."/>
            <person name="Minakuchi Y."/>
            <person name="Abe K."/>
            <person name="Yokota A."/>
            <person name="Yabe S."/>
        </authorList>
    </citation>
    <scope>NUCLEOTIDE SEQUENCE [LARGE SCALE GENOMIC DNA]</scope>
    <source>
        <strain evidence="9">S-27</strain>
    </source>
</reference>
<name>A0A401ZBQ7_9CHLR</name>
<dbReference type="HAMAP" id="MF_02033">
    <property type="entry name" value="FtsA"/>
    <property type="match status" value="1"/>
</dbReference>
<feature type="domain" description="SHS2" evidence="7">
    <location>
        <begin position="6"/>
        <end position="194"/>
    </location>
</feature>
<comment type="similarity">
    <text evidence="5 6">Belongs to the FtsA/MreB family.</text>
</comment>
<evidence type="ECO:0000256" key="4">
    <source>
        <dbReference type="ARBA" id="ARBA00023306"/>
    </source>
</evidence>
<dbReference type="Pfam" id="PF02491">
    <property type="entry name" value="SHS2_FTSA"/>
    <property type="match status" value="1"/>
</dbReference>
<organism evidence="8 9">
    <name type="scientific">Dictyobacter aurantiacus</name>
    <dbReference type="NCBI Taxonomy" id="1936993"/>
    <lineage>
        <taxon>Bacteria</taxon>
        <taxon>Bacillati</taxon>
        <taxon>Chloroflexota</taxon>
        <taxon>Ktedonobacteria</taxon>
        <taxon>Ktedonobacterales</taxon>
        <taxon>Dictyobacteraceae</taxon>
        <taxon>Dictyobacter</taxon>
    </lineage>
</organism>
<evidence type="ECO:0000256" key="6">
    <source>
        <dbReference type="PIRNR" id="PIRNR003101"/>
    </source>
</evidence>
<dbReference type="PANTHER" id="PTHR32432:SF4">
    <property type="entry name" value="CELL DIVISION PROTEIN FTSA"/>
    <property type="match status" value="1"/>
</dbReference>
<comment type="subunit">
    <text evidence="5">Self-interacts. Interacts with FtsZ.</text>
</comment>
<keyword evidence="1 5" id="KW-1003">Cell membrane</keyword>
<evidence type="ECO:0000256" key="2">
    <source>
        <dbReference type="ARBA" id="ARBA00022618"/>
    </source>
</evidence>
<dbReference type="InterPro" id="IPR003494">
    <property type="entry name" value="SHS2_FtsA"/>
</dbReference>
<sequence>MQERVIVGIDVGTTKICVLVGELDRDGKLNIVGVGTCPSQGLRRGVVVNIEETVTSIAAALDRAERLSGKKITSAYVGIAGSHISSENSKGFVAISPKNRDIEQNDISRAFEVARAIAIPANRELIHVIPRGYVVDGQEGIKNPIGMSGFRLEVEAHIITGSVSSMHNLIKCVHKAHVEIEDLVLEPLASGDAVLEEGETDLGVALVDIGGGTTDVAVYTDGAIWHTIVLPVGGNLITSDIAIGLRLPVGVAEELKITYGHCDPSAIDEDDMIDLSQFMPDCDDLVPRKLLAEIIQARVDEIFCMVHEEIKKSGYDGLLPAGVVITGGTAELPGILELAGQVLDLPARIGSPLGLHGLADSINRPAYSTAVGLLLWGLSNTSLLMEEEPIDVNVEDDENNLVSRFGRWLRAFIP</sequence>
<evidence type="ECO:0000256" key="3">
    <source>
        <dbReference type="ARBA" id="ARBA00023136"/>
    </source>
</evidence>
<dbReference type="RefSeq" id="WP_126595472.1">
    <property type="nucleotide sequence ID" value="NZ_BIFQ01000001.1"/>
</dbReference>
<keyword evidence="2 5" id="KW-0132">Cell division</keyword>
<dbReference type="InterPro" id="IPR050696">
    <property type="entry name" value="FtsA/MreB"/>
</dbReference>
<dbReference type="Pfam" id="PF14450">
    <property type="entry name" value="FtsA"/>
    <property type="match status" value="2"/>
</dbReference>
<evidence type="ECO:0000313" key="8">
    <source>
        <dbReference type="EMBL" id="GCE04305.1"/>
    </source>
</evidence>
<dbReference type="SUPFAM" id="SSF53067">
    <property type="entry name" value="Actin-like ATPase domain"/>
    <property type="match status" value="2"/>
</dbReference>
<dbReference type="NCBIfam" id="TIGR01174">
    <property type="entry name" value="ftsA"/>
    <property type="match status" value="1"/>
</dbReference>
<dbReference type="GO" id="GO:0043093">
    <property type="term" value="P:FtsZ-dependent cytokinesis"/>
    <property type="evidence" value="ECO:0007669"/>
    <property type="project" value="UniProtKB-UniRule"/>
</dbReference>
<keyword evidence="4 5" id="KW-0131">Cell cycle</keyword>
<dbReference type="SMART" id="SM00842">
    <property type="entry name" value="FtsA"/>
    <property type="match status" value="1"/>
</dbReference>
<dbReference type="EMBL" id="BIFQ01000001">
    <property type="protein sequence ID" value="GCE04305.1"/>
    <property type="molecule type" value="Genomic_DNA"/>
</dbReference>
<comment type="function">
    <text evidence="5 6">Cell division protein that is involved in the assembly of the Z ring. May serve as a membrane anchor for the Z ring.</text>
</comment>
<dbReference type="AlphaFoldDB" id="A0A401ZBQ7"/>
<keyword evidence="9" id="KW-1185">Reference proteome</keyword>
<dbReference type="CDD" id="cd24048">
    <property type="entry name" value="ASKHA_NBD_FtsA"/>
    <property type="match status" value="1"/>
</dbReference>